<dbReference type="AlphaFoldDB" id="A0A6J7HF70"/>
<accession>A0A6J7HF70</accession>
<sequence>MKKSLAVLTIFLLLAFNCLEQSHAATPSPKIGARCSKVGVTTKAGANLLVCSRTGNKLLWIKKADQSTRSKPKSIVFKAKIPITLPVPQNGTITFANITDHVSEIPKVAWQSVQNLIAASNAKSIPHDIFVGPNTPLSISGGIPRIDSTIERSAKLWSGFASTSRITLVYFNLGDKEWAIQKVKDVWAKNGYSPSKPDGAIHGLQIMCEQQASPGKGGAALGYCQGANTGVIQNSTDSLGTFAEGSVQHPDTHGSIVAHELIHTYQHAQWIKSPSCIAKGSQCFTPALSHEFTPCWLSEGQPNSINSMTAIDDYNTYLTDRPSRLDTSQKIVQTSESSIKSFLYDQNPATCYQNGPLYQQGYGPGAMAVEALVAIAGPQATMALFSLGSEGQDFPTAFKNVYGITWDEGSTILAKVLSKEYSQSR</sequence>
<name>A0A6J7HF70_9ZZZZ</name>
<reference evidence="1" key="1">
    <citation type="submission" date="2020-05" db="EMBL/GenBank/DDBJ databases">
        <authorList>
            <person name="Chiriac C."/>
            <person name="Salcher M."/>
            <person name="Ghai R."/>
            <person name="Kavagutti S V."/>
        </authorList>
    </citation>
    <scope>NUCLEOTIDE SEQUENCE</scope>
</reference>
<organism evidence="1">
    <name type="scientific">freshwater metagenome</name>
    <dbReference type="NCBI Taxonomy" id="449393"/>
    <lineage>
        <taxon>unclassified sequences</taxon>
        <taxon>metagenomes</taxon>
        <taxon>ecological metagenomes</taxon>
    </lineage>
</organism>
<gene>
    <name evidence="1" type="ORF">UFOPK3614_00570</name>
</gene>
<protein>
    <submittedName>
        <fullName evidence="1">Unannotated protein</fullName>
    </submittedName>
</protein>
<evidence type="ECO:0000313" key="1">
    <source>
        <dbReference type="EMBL" id="CAB4915633.1"/>
    </source>
</evidence>
<proteinExistence type="predicted"/>
<dbReference type="EMBL" id="CAFBMS010000024">
    <property type="protein sequence ID" value="CAB4915633.1"/>
    <property type="molecule type" value="Genomic_DNA"/>
</dbReference>